<dbReference type="GO" id="GO:0006355">
    <property type="term" value="P:regulation of DNA-templated transcription"/>
    <property type="evidence" value="ECO:0007669"/>
    <property type="project" value="InterPro"/>
</dbReference>
<feature type="domain" description="Response regulatory" evidence="7">
    <location>
        <begin position="10"/>
        <end position="126"/>
    </location>
</feature>
<evidence type="ECO:0000256" key="2">
    <source>
        <dbReference type="ARBA" id="ARBA00023015"/>
    </source>
</evidence>
<evidence type="ECO:0000313" key="9">
    <source>
        <dbReference type="Proteomes" id="UP000190774"/>
    </source>
</evidence>
<evidence type="ECO:0000256" key="5">
    <source>
        <dbReference type="PROSITE-ProRule" id="PRU00169"/>
    </source>
</evidence>
<evidence type="ECO:0000256" key="1">
    <source>
        <dbReference type="ARBA" id="ARBA00022553"/>
    </source>
</evidence>
<dbReference type="PRINTS" id="PR00038">
    <property type="entry name" value="HTHLUXR"/>
</dbReference>
<evidence type="ECO:0000256" key="4">
    <source>
        <dbReference type="ARBA" id="ARBA00023163"/>
    </source>
</evidence>
<keyword evidence="9" id="KW-1185">Reference proteome</keyword>
<sequence length="227" mass="25165">MTTPQTQTHRIAIVDDHTLMREGLKMFVENLEDFDCAWTAPDSQEALKMLEKDVPDILVVDITLPGRNGLELIKDVRVLNPDLPVLVVSMHDETLYAQRALKAGAKGYVMKDAPHGAFEKALRRILGGGIALSEKMSETILLAFSSGANPGPDGAIHHLSDREFEVFQLIGEGRSTGQIAETLRISPKTVDVHKLKIRQKLKLTEGTSLTSFAIRWVEMRKLGKKAE</sequence>
<dbReference type="Pfam" id="PF00196">
    <property type="entry name" value="GerE"/>
    <property type="match status" value="1"/>
</dbReference>
<dbReference type="Gene3D" id="3.40.50.2300">
    <property type="match status" value="1"/>
</dbReference>
<dbReference type="PANTHER" id="PTHR43214">
    <property type="entry name" value="TWO-COMPONENT RESPONSE REGULATOR"/>
    <property type="match status" value="1"/>
</dbReference>
<dbReference type="PANTHER" id="PTHR43214:SF41">
    <property type="entry name" value="NITRATE_NITRITE RESPONSE REGULATOR PROTEIN NARP"/>
    <property type="match status" value="1"/>
</dbReference>
<dbReference type="GO" id="GO:0003677">
    <property type="term" value="F:DNA binding"/>
    <property type="evidence" value="ECO:0007669"/>
    <property type="project" value="UniProtKB-KW"/>
</dbReference>
<evidence type="ECO:0000259" key="7">
    <source>
        <dbReference type="PROSITE" id="PS50110"/>
    </source>
</evidence>
<protein>
    <submittedName>
        <fullName evidence="8">Two component transcriptional regulator, LuxR family</fullName>
    </submittedName>
</protein>
<dbReference type="GO" id="GO:0000160">
    <property type="term" value="P:phosphorelay signal transduction system"/>
    <property type="evidence" value="ECO:0007669"/>
    <property type="project" value="InterPro"/>
</dbReference>
<dbReference type="InterPro" id="IPR000792">
    <property type="entry name" value="Tscrpt_reg_LuxR_C"/>
</dbReference>
<dbReference type="Proteomes" id="UP000190774">
    <property type="component" value="Unassembled WGS sequence"/>
</dbReference>
<dbReference type="InterPro" id="IPR016032">
    <property type="entry name" value="Sig_transdc_resp-reg_C-effctor"/>
</dbReference>
<dbReference type="SUPFAM" id="SSF52172">
    <property type="entry name" value="CheY-like"/>
    <property type="match status" value="1"/>
</dbReference>
<dbReference type="Pfam" id="PF00072">
    <property type="entry name" value="Response_reg"/>
    <property type="match status" value="1"/>
</dbReference>
<dbReference type="CDD" id="cd17535">
    <property type="entry name" value="REC_NarL-like"/>
    <property type="match status" value="1"/>
</dbReference>
<evidence type="ECO:0000256" key="3">
    <source>
        <dbReference type="ARBA" id="ARBA00023125"/>
    </source>
</evidence>
<feature type="modified residue" description="4-aspartylphosphate" evidence="5">
    <location>
        <position position="61"/>
    </location>
</feature>
<dbReference type="OrthoDB" id="185403at2"/>
<gene>
    <name evidence="8" type="ORF">SAMN02745166_00720</name>
</gene>
<name>A0A1T4WUT5_9BACT</name>
<keyword evidence="3" id="KW-0238">DNA-binding</keyword>
<dbReference type="RefSeq" id="WP_078811927.1">
    <property type="nucleotide sequence ID" value="NZ_FUYE01000002.1"/>
</dbReference>
<dbReference type="InterPro" id="IPR058245">
    <property type="entry name" value="NreC/VraR/RcsB-like_REC"/>
</dbReference>
<reference evidence="9" key="1">
    <citation type="submission" date="2017-02" db="EMBL/GenBank/DDBJ databases">
        <authorList>
            <person name="Varghese N."/>
            <person name="Submissions S."/>
        </authorList>
    </citation>
    <scope>NUCLEOTIDE SEQUENCE [LARGE SCALE GENOMIC DNA]</scope>
    <source>
        <strain evidence="9">ATCC 700200</strain>
    </source>
</reference>
<organism evidence="8 9">
    <name type="scientific">Prosthecobacter debontii</name>
    <dbReference type="NCBI Taxonomy" id="48467"/>
    <lineage>
        <taxon>Bacteria</taxon>
        <taxon>Pseudomonadati</taxon>
        <taxon>Verrucomicrobiota</taxon>
        <taxon>Verrucomicrobiia</taxon>
        <taxon>Verrucomicrobiales</taxon>
        <taxon>Verrucomicrobiaceae</taxon>
        <taxon>Prosthecobacter</taxon>
    </lineage>
</organism>
<feature type="domain" description="HTH luxR-type" evidence="6">
    <location>
        <begin position="152"/>
        <end position="217"/>
    </location>
</feature>
<dbReference type="STRING" id="48467.SAMN02745166_00720"/>
<dbReference type="CDD" id="cd06170">
    <property type="entry name" value="LuxR_C_like"/>
    <property type="match status" value="1"/>
</dbReference>
<keyword evidence="1 5" id="KW-0597">Phosphoprotein</keyword>
<accession>A0A1T4WUT5</accession>
<dbReference type="AlphaFoldDB" id="A0A1T4WUT5"/>
<keyword evidence="2" id="KW-0805">Transcription regulation</keyword>
<dbReference type="InterPro" id="IPR011006">
    <property type="entry name" value="CheY-like_superfamily"/>
</dbReference>
<dbReference type="EMBL" id="FUYE01000002">
    <property type="protein sequence ID" value="SKA81113.1"/>
    <property type="molecule type" value="Genomic_DNA"/>
</dbReference>
<evidence type="ECO:0000259" key="6">
    <source>
        <dbReference type="PROSITE" id="PS50043"/>
    </source>
</evidence>
<dbReference type="SMART" id="SM00448">
    <property type="entry name" value="REC"/>
    <property type="match status" value="1"/>
</dbReference>
<dbReference type="InterPro" id="IPR039420">
    <property type="entry name" value="WalR-like"/>
</dbReference>
<keyword evidence="4" id="KW-0804">Transcription</keyword>
<dbReference type="SMART" id="SM00421">
    <property type="entry name" value="HTH_LUXR"/>
    <property type="match status" value="1"/>
</dbReference>
<dbReference type="PROSITE" id="PS50110">
    <property type="entry name" value="RESPONSE_REGULATORY"/>
    <property type="match status" value="1"/>
</dbReference>
<evidence type="ECO:0000313" key="8">
    <source>
        <dbReference type="EMBL" id="SKA81113.1"/>
    </source>
</evidence>
<proteinExistence type="predicted"/>
<dbReference type="SUPFAM" id="SSF46894">
    <property type="entry name" value="C-terminal effector domain of the bipartite response regulators"/>
    <property type="match status" value="1"/>
</dbReference>
<dbReference type="InterPro" id="IPR001789">
    <property type="entry name" value="Sig_transdc_resp-reg_receiver"/>
</dbReference>
<dbReference type="PROSITE" id="PS50043">
    <property type="entry name" value="HTH_LUXR_2"/>
    <property type="match status" value="1"/>
</dbReference>